<dbReference type="InterPro" id="IPR005674">
    <property type="entry name" value="CocE/Ser_esterase"/>
</dbReference>
<dbReference type="EMBL" id="CAICTM010000612">
    <property type="protein sequence ID" value="CAB9513795.1"/>
    <property type="molecule type" value="Genomic_DNA"/>
</dbReference>
<reference evidence="2" key="1">
    <citation type="submission" date="2020-06" db="EMBL/GenBank/DDBJ databases">
        <authorList>
            <consortium name="Plant Systems Biology data submission"/>
        </authorList>
    </citation>
    <scope>NUCLEOTIDE SEQUENCE</scope>
    <source>
        <strain evidence="2">D6</strain>
    </source>
</reference>
<keyword evidence="3" id="KW-1185">Reference proteome</keyword>
<evidence type="ECO:0000313" key="2">
    <source>
        <dbReference type="EMBL" id="CAB9513795.1"/>
    </source>
</evidence>
<proteinExistence type="predicted"/>
<dbReference type="AlphaFoldDB" id="A0A9N8E4L7"/>
<comment type="caution">
    <text evidence="2">The sequence shown here is derived from an EMBL/GenBank/DDBJ whole genome shotgun (WGS) entry which is preliminary data.</text>
</comment>
<protein>
    <submittedName>
        <fullName evidence="2">Serine esterase</fullName>
    </submittedName>
</protein>
<name>A0A9N8E4L7_9STRA</name>
<dbReference type="GO" id="GO:0016787">
    <property type="term" value="F:hydrolase activity"/>
    <property type="evidence" value="ECO:0007669"/>
    <property type="project" value="InterPro"/>
</dbReference>
<evidence type="ECO:0000313" key="3">
    <source>
        <dbReference type="Proteomes" id="UP001153069"/>
    </source>
</evidence>
<sequence length="192" mass="20814">MVSVDVRGTGASYGPRPIDLVAREVQDYVEVAEWVHEQSWCNGKVGSGGISYDGITAALAAAASKRLVQAIVLLFAPGDLFEDLCFPGGIVNTGLLFDGTMHVDNEEAQLVEAVAQHDNLNMLASAKKVQAKDSIVKANNGQWYSMASLGITRETFDCLIQNDVAVYSLAGYYDSGSFRSSARLHNYTFYTF</sequence>
<dbReference type="InterPro" id="IPR029058">
    <property type="entry name" value="AB_hydrolase_fold"/>
</dbReference>
<dbReference type="SUPFAM" id="SSF53474">
    <property type="entry name" value="alpha/beta-Hydrolases"/>
    <property type="match status" value="1"/>
</dbReference>
<accession>A0A9N8E4L7</accession>
<dbReference type="NCBIfam" id="TIGR00976">
    <property type="entry name" value="CocE_NonD"/>
    <property type="match status" value="1"/>
</dbReference>
<dbReference type="InterPro" id="IPR000383">
    <property type="entry name" value="Xaa-Pro-like_dom"/>
</dbReference>
<organism evidence="2 3">
    <name type="scientific">Seminavis robusta</name>
    <dbReference type="NCBI Taxonomy" id="568900"/>
    <lineage>
        <taxon>Eukaryota</taxon>
        <taxon>Sar</taxon>
        <taxon>Stramenopiles</taxon>
        <taxon>Ochrophyta</taxon>
        <taxon>Bacillariophyta</taxon>
        <taxon>Bacillariophyceae</taxon>
        <taxon>Bacillariophycidae</taxon>
        <taxon>Naviculales</taxon>
        <taxon>Naviculaceae</taxon>
        <taxon>Seminavis</taxon>
    </lineage>
</organism>
<gene>
    <name evidence="2" type="ORF">SEMRO_613_G175610.1</name>
</gene>
<dbReference type="Gene3D" id="3.40.50.1820">
    <property type="entry name" value="alpha/beta hydrolase"/>
    <property type="match status" value="1"/>
</dbReference>
<evidence type="ECO:0000259" key="1">
    <source>
        <dbReference type="Pfam" id="PF02129"/>
    </source>
</evidence>
<dbReference type="Proteomes" id="UP001153069">
    <property type="component" value="Unassembled WGS sequence"/>
</dbReference>
<dbReference type="OrthoDB" id="416441at2759"/>
<feature type="domain" description="Xaa-Pro dipeptidyl-peptidase-like" evidence="1">
    <location>
        <begin position="2"/>
        <end position="142"/>
    </location>
</feature>
<dbReference type="Pfam" id="PF02129">
    <property type="entry name" value="Peptidase_S15"/>
    <property type="match status" value="1"/>
</dbReference>